<evidence type="ECO:0000256" key="1">
    <source>
        <dbReference type="ARBA" id="ARBA00009388"/>
    </source>
</evidence>
<dbReference type="GO" id="GO:0005975">
    <property type="term" value="P:carbohydrate metabolic process"/>
    <property type="evidence" value="ECO:0007669"/>
    <property type="project" value="InterPro"/>
</dbReference>
<dbReference type="SMART" id="SM00495">
    <property type="entry name" value="ChtBD3"/>
    <property type="match status" value="1"/>
</dbReference>
<dbReference type="InterPro" id="IPR001570">
    <property type="entry name" value="Peptidase_M4_C_domain"/>
</dbReference>
<dbReference type="GO" id="GO:0006508">
    <property type="term" value="P:proteolysis"/>
    <property type="evidence" value="ECO:0007669"/>
    <property type="project" value="UniProtKB-KW"/>
</dbReference>
<dbReference type="EMBL" id="BONH01000029">
    <property type="protein sequence ID" value="GIG00567.1"/>
    <property type="molecule type" value="Genomic_DNA"/>
</dbReference>
<dbReference type="InterPro" id="IPR050728">
    <property type="entry name" value="Zinc_Metalloprotease_M4"/>
</dbReference>
<dbReference type="InterPro" id="IPR023612">
    <property type="entry name" value="Peptidase_M4"/>
</dbReference>
<dbReference type="Gene3D" id="3.10.170.10">
    <property type="match status" value="1"/>
</dbReference>
<keyword evidence="11" id="KW-1185">Reference proteome</keyword>
<dbReference type="PANTHER" id="PTHR33794">
    <property type="entry name" value="BACILLOLYSIN"/>
    <property type="match status" value="1"/>
</dbReference>
<dbReference type="GO" id="GO:0004222">
    <property type="term" value="F:metalloendopeptidase activity"/>
    <property type="evidence" value="ECO:0007669"/>
    <property type="project" value="InterPro"/>
</dbReference>
<evidence type="ECO:0000256" key="5">
    <source>
        <dbReference type="ARBA" id="ARBA00022801"/>
    </source>
</evidence>
<evidence type="ECO:0000256" key="4">
    <source>
        <dbReference type="ARBA" id="ARBA00022729"/>
    </source>
</evidence>
<dbReference type="InterPro" id="IPR011096">
    <property type="entry name" value="FTP_domain"/>
</dbReference>
<comment type="similarity">
    <text evidence="1">Belongs to the peptidase M4 family.</text>
</comment>
<dbReference type="SUPFAM" id="SSF51055">
    <property type="entry name" value="Carbohydrate binding domain"/>
    <property type="match status" value="1"/>
</dbReference>
<evidence type="ECO:0000256" key="3">
    <source>
        <dbReference type="ARBA" id="ARBA00022723"/>
    </source>
</evidence>
<dbReference type="Pfam" id="PF02868">
    <property type="entry name" value="Peptidase_M4_C"/>
    <property type="match status" value="1"/>
</dbReference>
<evidence type="ECO:0000313" key="11">
    <source>
        <dbReference type="Proteomes" id="UP000659904"/>
    </source>
</evidence>
<dbReference type="CDD" id="cd12215">
    <property type="entry name" value="ChiC_BD"/>
    <property type="match status" value="1"/>
</dbReference>
<dbReference type="Gene3D" id="1.10.390.10">
    <property type="entry name" value="Neutral Protease Domain 2"/>
    <property type="match status" value="1"/>
</dbReference>
<accession>A0A8J3KCB7</accession>
<dbReference type="InterPro" id="IPR036573">
    <property type="entry name" value="CBM_sf_5/12"/>
</dbReference>
<dbReference type="GO" id="GO:0046872">
    <property type="term" value="F:metal ion binding"/>
    <property type="evidence" value="ECO:0007669"/>
    <property type="project" value="UniProtKB-KW"/>
</dbReference>
<dbReference type="InterPro" id="IPR027268">
    <property type="entry name" value="Peptidase_M4/M1_CTD_sf"/>
</dbReference>
<dbReference type="RefSeq" id="WP_239165688.1">
    <property type="nucleotide sequence ID" value="NZ_BONH01000029.1"/>
</dbReference>
<feature type="active site" description="Proton donor" evidence="8">
    <location>
        <position position="419"/>
    </location>
</feature>
<evidence type="ECO:0000256" key="6">
    <source>
        <dbReference type="ARBA" id="ARBA00022833"/>
    </source>
</evidence>
<evidence type="ECO:0000256" key="7">
    <source>
        <dbReference type="ARBA" id="ARBA00023049"/>
    </source>
</evidence>
<dbReference type="GO" id="GO:0005576">
    <property type="term" value="C:extracellular region"/>
    <property type="evidence" value="ECO:0007669"/>
    <property type="project" value="InterPro"/>
</dbReference>
<name>A0A8J3KCB7_9ACTN</name>
<keyword evidence="3" id="KW-0479">Metal-binding</keyword>
<feature type="domain" description="Chitin-binding type-3" evidence="9">
    <location>
        <begin position="737"/>
        <end position="782"/>
    </location>
</feature>
<dbReference type="CDD" id="cd09597">
    <property type="entry name" value="M4_TLP"/>
    <property type="match status" value="1"/>
</dbReference>
<evidence type="ECO:0000313" key="10">
    <source>
        <dbReference type="EMBL" id="GIG00567.1"/>
    </source>
</evidence>
<protein>
    <recommendedName>
        <fullName evidence="9">Chitin-binding type-3 domain-containing protein</fullName>
    </recommendedName>
</protein>
<dbReference type="PRINTS" id="PR00730">
    <property type="entry name" value="THERMOLYSIN"/>
</dbReference>
<dbReference type="Pfam" id="PF01447">
    <property type="entry name" value="Peptidase_M4"/>
    <property type="match status" value="1"/>
</dbReference>
<dbReference type="InterPro" id="IPR003610">
    <property type="entry name" value="CBM5/12"/>
</dbReference>
<keyword evidence="5" id="KW-0378">Hydrolase</keyword>
<proteinExistence type="inferred from homology"/>
<evidence type="ECO:0000256" key="2">
    <source>
        <dbReference type="ARBA" id="ARBA00022670"/>
    </source>
</evidence>
<feature type="active site" evidence="8">
    <location>
        <position position="333"/>
    </location>
</feature>
<evidence type="ECO:0000259" key="9">
    <source>
        <dbReference type="SMART" id="SM00495"/>
    </source>
</evidence>
<keyword evidence="7" id="KW-0482">Metalloprotease</keyword>
<keyword evidence="2" id="KW-0645">Protease</keyword>
<reference evidence="10 11" key="1">
    <citation type="submission" date="2021-01" db="EMBL/GenBank/DDBJ databases">
        <title>Whole genome shotgun sequence of Catellatospora citrea NBRC 14495.</title>
        <authorList>
            <person name="Komaki H."/>
            <person name="Tamura T."/>
        </authorList>
    </citation>
    <scope>NUCLEOTIDE SEQUENCE [LARGE SCALE GENOMIC DNA]</scope>
    <source>
        <strain evidence="10 11">NBRC 14495</strain>
    </source>
</reference>
<dbReference type="GO" id="GO:0030246">
    <property type="term" value="F:carbohydrate binding"/>
    <property type="evidence" value="ECO:0007669"/>
    <property type="project" value="InterPro"/>
</dbReference>
<sequence>MKSTGIRITLAATAAAVGLALVIPGVSGAGARPDAAPARAADPAVLAATAADRAADSGYDALAKGPDESFVRRDVVAGSGGFQYVSYERSHRGLPVLGGDAVVVTDAAGNVRGTASALGRGVRLASITPKVAPAQAAAVARRQLDQVGQATPPRLAVFATPARDRLAYEIVLEGVRANAPSRLHVVVDAVTAAVLDVRDDVRTGTGSGYYNGQVAITTSGSGSSWSMTDNTRPGIRCGGQGGTAYTGTDDAWGNGSGTNLETACVDALYAVQREWDMLSAWLGRNGINGTGGGFPARVGLAEVNAYWNGSYTNFGRNQAGTGQATPIDVVAHEYGHAIFQTTPGGAGSGNENGGLNESTGDIFGALTEAYANNPNDPPDYLVGEEVNLTGSGPIRNMYNPSALGDPNCYSSAIPSTEVHAAAGPNNHWFYLTAVGSAGGGGNPASPTCNGSTVTGIGLQKAGQIYMAALNLKTSAWRYVNVRTATLRAAVNLFGASSAECRTVKAAWDAVSVPAQSGEAQCTTVPGNDFSLSLSPGSGTVQRGSSVTTTVVTATTSGSAQTVNLTASGLPAGVTASFSPASVTSGGSSTLTLTASASAATGAASVTVTGAGGVTHSATYTVTVTSVPSGNDFSVSLSPASATVAAGGSTSATVSTATTSGSAQPVSLSVSGAPTGVTASVSPASVTSGGGATLSIAVAAGTPAGTYPLTVTGAGTSATHTAGFTLTVTGGGGGCGGLPAWSAASPYVPDDVVAHNGRRWKATWWSTGAEPGAPGSWAVWSDQGAC</sequence>
<gene>
    <name evidence="10" type="ORF">Cci01nite_56600</name>
</gene>
<keyword evidence="6" id="KW-0862">Zinc</keyword>
<dbReference type="Proteomes" id="UP000659904">
    <property type="component" value="Unassembled WGS sequence"/>
</dbReference>
<evidence type="ECO:0000256" key="8">
    <source>
        <dbReference type="PIRSR" id="PIRSR623612-1"/>
    </source>
</evidence>
<dbReference type="SUPFAM" id="SSF55486">
    <property type="entry name" value="Metalloproteases ('zincins'), catalytic domain"/>
    <property type="match status" value="1"/>
</dbReference>
<dbReference type="GO" id="GO:0004553">
    <property type="term" value="F:hydrolase activity, hydrolyzing O-glycosyl compounds"/>
    <property type="evidence" value="ECO:0007669"/>
    <property type="project" value="InterPro"/>
</dbReference>
<dbReference type="PANTHER" id="PTHR33794:SF1">
    <property type="entry name" value="BACILLOLYSIN"/>
    <property type="match status" value="1"/>
</dbReference>
<dbReference type="AlphaFoldDB" id="A0A8J3KCB7"/>
<dbReference type="InterPro" id="IPR013856">
    <property type="entry name" value="Peptidase_M4_domain"/>
</dbReference>
<comment type="caution">
    <text evidence="10">The sequence shown here is derived from an EMBL/GenBank/DDBJ whole genome shotgun (WGS) entry which is preliminary data.</text>
</comment>
<dbReference type="Gene3D" id="2.10.10.20">
    <property type="entry name" value="Carbohydrate-binding module superfamily 5/12"/>
    <property type="match status" value="1"/>
</dbReference>
<dbReference type="Pfam" id="PF07504">
    <property type="entry name" value="FTP"/>
    <property type="match status" value="1"/>
</dbReference>
<keyword evidence="4" id="KW-0732">Signal</keyword>
<organism evidence="10 11">
    <name type="scientific">Catellatospora citrea</name>
    <dbReference type="NCBI Taxonomy" id="53366"/>
    <lineage>
        <taxon>Bacteria</taxon>
        <taxon>Bacillati</taxon>
        <taxon>Actinomycetota</taxon>
        <taxon>Actinomycetes</taxon>
        <taxon>Micromonosporales</taxon>
        <taxon>Micromonosporaceae</taxon>
        <taxon>Catellatospora</taxon>
    </lineage>
</organism>